<reference evidence="1 2" key="1">
    <citation type="submission" date="2021-01" db="EMBL/GenBank/DDBJ databases">
        <title>Whole genome shotgun sequence of Actinoplanes couchii NBRC 106145.</title>
        <authorList>
            <person name="Komaki H."/>
            <person name="Tamura T."/>
        </authorList>
    </citation>
    <scope>NUCLEOTIDE SEQUENCE [LARGE SCALE GENOMIC DNA]</scope>
    <source>
        <strain evidence="1 2">NBRC 106145</strain>
    </source>
</reference>
<dbReference type="Gene3D" id="2.30.110.10">
    <property type="entry name" value="Electron Transport, Fmn-binding Protein, Chain A"/>
    <property type="match status" value="1"/>
</dbReference>
<sequence length="160" mass="16808">MSRRVVSGLPKWLPFANRVVRGLSRLGVPLGTVHVLTVAGRRSGRERVTPVSPLTVRGRRFVVAGLPDGDWARNVRAAGRGVLAAGRKRSVVGLVEITDPGLKGAVMRAFPTEVPGGVAFFVKLGLVTAGDPGQFEAAAGRVAVFEIVVGHSPDGRKIAD</sequence>
<evidence type="ECO:0000313" key="1">
    <source>
        <dbReference type="EMBL" id="GID54419.1"/>
    </source>
</evidence>
<dbReference type="InterPro" id="IPR012349">
    <property type="entry name" value="Split_barrel_FMN-bd"/>
</dbReference>
<proteinExistence type="predicted"/>
<evidence type="ECO:0000313" key="2">
    <source>
        <dbReference type="Proteomes" id="UP000612282"/>
    </source>
</evidence>
<dbReference type="Proteomes" id="UP000612282">
    <property type="component" value="Unassembled WGS sequence"/>
</dbReference>
<organism evidence="1 2">
    <name type="scientific">Actinoplanes couchii</name>
    <dbReference type="NCBI Taxonomy" id="403638"/>
    <lineage>
        <taxon>Bacteria</taxon>
        <taxon>Bacillati</taxon>
        <taxon>Actinomycetota</taxon>
        <taxon>Actinomycetes</taxon>
        <taxon>Micromonosporales</taxon>
        <taxon>Micromonosporaceae</taxon>
        <taxon>Actinoplanes</taxon>
    </lineage>
</organism>
<evidence type="ECO:0008006" key="3">
    <source>
        <dbReference type="Google" id="ProtNLM"/>
    </source>
</evidence>
<dbReference type="InterPro" id="IPR004378">
    <property type="entry name" value="F420H2_quin_Rdtase"/>
</dbReference>
<accession>A0ABQ3X7F3</accession>
<protein>
    <recommendedName>
        <fullName evidence="3">Deazaflavin-dependent nitroreductase family protein</fullName>
    </recommendedName>
</protein>
<dbReference type="RefSeq" id="WP_203795518.1">
    <property type="nucleotide sequence ID" value="NZ_BAAAQE010000035.1"/>
</dbReference>
<name>A0ABQ3X7F3_9ACTN</name>
<gene>
    <name evidence="1" type="ORF">Aco03nite_028230</name>
</gene>
<dbReference type="Pfam" id="PF04075">
    <property type="entry name" value="F420H2_quin_red"/>
    <property type="match status" value="1"/>
</dbReference>
<dbReference type="EMBL" id="BOMG01000040">
    <property type="protein sequence ID" value="GID54419.1"/>
    <property type="molecule type" value="Genomic_DNA"/>
</dbReference>
<keyword evidence="2" id="KW-1185">Reference proteome</keyword>
<comment type="caution">
    <text evidence="1">The sequence shown here is derived from an EMBL/GenBank/DDBJ whole genome shotgun (WGS) entry which is preliminary data.</text>
</comment>